<evidence type="ECO:0000313" key="1">
    <source>
        <dbReference type="EMBL" id="KAI4342688.1"/>
    </source>
</evidence>
<comment type="caution">
    <text evidence="1">The sequence shown here is derived from an EMBL/GenBank/DDBJ whole genome shotgun (WGS) entry which is preliminary data.</text>
</comment>
<proteinExistence type="predicted"/>
<name>A0ACB9P116_9MYRT</name>
<organism evidence="1 2">
    <name type="scientific">Melastoma candidum</name>
    <dbReference type="NCBI Taxonomy" id="119954"/>
    <lineage>
        <taxon>Eukaryota</taxon>
        <taxon>Viridiplantae</taxon>
        <taxon>Streptophyta</taxon>
        <taxon>Embryophyta</taxon>
        <taxon>Tracheophyta</taxon>
        <taxon>Spermatophyta</taxon>
        <taxon>Magnoliopsida</taxon>
        <taxon>eudicotyledons</taxon>
        <taxon>Gunneridae</taxon>
        <taxon>Pentapetalae</taxon>
        <taxon>rosids</taxon>
        <taxon>malvids</taxon>
        <taxon>Myrtales</taxon>
        <taxon>Melastomataceae</taxon>
        <taxon>Melastomatoideae</taxon>
        <taxon>Melastomateae</taxon>
        <taxon>Melastoma</taxon>
    </lineage>
</organism>
<sequence length="169" mass="18312">MQIRTCPRGPAFPLDPGSYKILAEIGIGINAVVYKAICVPLASATVAIKSIDLDRSHVDLESIRHETKMMSLLSHHNVLNAYTSFTVDKRLWLVMPFMAAGSLRSVMSCSFPNGLGESCIAIVLKDTLNALAYIHAQGHVHRDIKAGNILVDSDGTVKLADFGVSCFDL</sequence>
<gene>
    <name evidence="1" type="ORF">MLD38_027280</name>
</gene>
<keyword evidence="2" id="KW-1185">Reference proteome</keyword>
<protein>
    <submittedName>
        <fullName evidence="1">Uncharacterized protein</fullName>
    </submittedName>
</protein>
<accession>A0ACB9P116</accession>
<dbReference type="EMBL" id="CM042886">
    <property type="protein sequence ID" value="KAI4342688.1"/>
    <property type="molecule type" value="Genomic_DNA"/>
</dbReference>
<reference evidence="2" key="1">
    <citation type="journal article" date="2023" name="Front. Plant Sci.">
        <title>Chromosomal-level genome assembly of Melastoma candidum provides insights into trichome evolution.</title>
        <authorList>
            <person name="Zhong Y."/>
            <person name="Wu W."/>
            <person name="Sun C."/>
            <person name="Zou P."/>
            <person name="Liu Y."/>
            <person name="Dai S."/>
            <person name="Zhou R."/>
        </authorList>
    </citation>
    <scope>NUCLEOTIDE SEQUENCE [LARGE SCALE GENOMIC DNA]</scope>
</reference>
<dbReference type="Proteomes" id="UP001057402">
    <property type="component" value="Chromosome 7"/>
</dbReference>
<evidence type="ECO:0000313" key="2">
    <source>
        <dbReference type="Proteomes" id="UP001057402"/>
    </source>
</evidence>